<evidence type="ECO:0000259" key="3">
    <source>
        <dbReference type="Pfam" id="PF02826"/>
    </source>
</evidence>
<evidence type="ECO:0000313" key="5">
    <source>
        <dbReference type="Proteomes" id="UP000029273"/>
    </source>
</evidence>
<keyword evidence="5" id="KW-1185">Reference proteome</keyword>
<reference evidence="4 5" key="1">
    <citation type="journal article" date="2014" name="Genome Announc.">
        <title>Draft Genome Sequence of the Iron-Oxidizing, Acidophilic, and Halotolerant 'Thiobacillus prosperus' Type Strain DSM 5130.</title>
        <authorList>
            <person name="Ossandon F.J."/>
            <person name="Cardenas J.P."/>
            <person name="Corbett M."/>
            <person name="Quatrini R."/>
            <person name="Holmes D.S."/>
            <person name="Watkin E."/>
        </authorList>
    </citation>
    <scope>NUCLEOTIDE SEQUENCE [LARGE SCALE GENOMIC DNA]</scope>
    <source>
        <strain evidence="4 5">DSM 5130</strain>
    </source>
</reference>
<keyword evidence="1" id="KW-0560">Oxidoreductase</keyword>
<accession>A0A1A6C8W0</accession>
<dbReference type="OrthoDB" id="9787219at2"/>
<feature type="domain" description="D-isomer specific 2-hydroxyacid dehydrogenase NAD-binding" evidence="3">
    <location>
        <begin position="108"/>
        <end position="279"/>
    </location>
</feature>
<gene>
    <name evidence="4" type="ORF">Thpro_020718</name>
</gene>
<evidence type="ECO:0000313" key="4">
    <source>
        <dbReference type="EMBL" id="OBS11002.1"/>
    </source>
</evidence>
<name>A0A1A6C8W0_9GAMM</name>
<dbReference type="PANTHER" id="PTHR43333">
    <property type="entry name" value="2-HACID_DH_C DOMAIN-CONTAINING PROTEIN"/>
    <property type="match status" value="1"/>
</dbReference>
<dbReference type="PANTHER" id="PTHR43333:SF1">
    <property type="entry name" value="D-ISOMER SPECIFIC 2-HYDROXYACID DEHYDROGENASE NAD-BINDING DOMAIN-CONTAINING PROTEIN"/>
    <property type="match status" value="1"/>
</dbReference>
<dbReference type="InterPro" id="IPR006140">
    <property type="entry name" value="D-isomer_DH_NAD-bd"/>
</dbReference>
<dbReference type="AlphaFoldDB" id="A0A1A6C8W0"/>
<dbReference type="InterPro" id="IPR036291">
    <property type="entry name" value="NAD(P)-bd_dom_sf"/>
</dbReference>
<evidence type="ECO:0000256" key="2">
    <source>
        <dbReference type="ARBA" id="ARBA00023027"/>
    </source>
</evidence>
<dbReference type="GO" id="GO:0016491">
    <property type="term" value="F:oxidoreductase activity"/>
    <property type="evidence" value="ECO:0007669"/>
    <property type="project" value="UniProtKB-KW"/>
</dbReference>
<sequence length="314" mass="34493">MTRSAPCLLFMSELDDPRVWREALQRAWPELDVRVWPATGDPDEIDFALVWQPPPGVLGSFANLRLIVNLGAGVDAIAADDSLPAHVPIARLADPGQAQMMDGYVLLAVLRHHRELHRFEQARRERRWAYNYPRPHSACRVGVMGLGYLGTHAARALAAQGFDVVGWSRSAKSLPDIETHAGPEGLAAFLCAIDILVAMLPATAETRRVIGRQVFYGLPRGAKFVSVGRGSTVDEAALLDALREGQIAEATLDVFATEPLPPEHPFWEMDQVLITPHLASAAVPETAARQVVDNCRRVLSGQMPEYVIDRARGY</sequence>
<dbReference type="GO" id="GO:0051287">
    <property type="term" value="F:NAD binding"/>
    <property type="evidence" value="ECO:0007669"/>
    <property type="project" value="InterPro"/>
</dbReference>
<evidence type="ECO:0000256" key="1">
    <source>
        <dbReference type="ARBA" id="ARBA00023002"/>
    </source>
</evidence>
<protein>
    <submittedName>
        <fullName evidence="4">3-phosphoglycerate dehydrogenase</fullName>
    </submittedName>
</protein>
<dbReference type="Gene3D" id="3.40.50.720">
    <property type="entry name" value="NAD(P)-binding Rossmann-like Domain"/>
    <property type="match status" value="2"/>
</dbReference>
<dbReference type="Pfam" id="PF02826">
    <property type="entry name" value="2-Hacid_dh_C"/>
    <property type="match status" value="1"/>
</dbReference>
<proteinExistence type="predicted"/>
<organism evidence="4 5">
    <name type="scientific">Acidihalobacter prosperus</name>
    <dbReference type="NCBI Taxonomy" id="160660"/>
    <lineage>
        <taxon>Bacteria</taxon>
        <taxon>Pseudomonadati</taxon>
        <taxon>Pseudomonadota</taxon>
        <taxon>Gammaproteobacteria</taxon>
        <taxon>Chromatiales</taxon>
        <taxon>Ectothiorhodospiraceae</taxon>
        <taxon>Acidihalobacter</taxon>
    </lineage>
</organism>
<dbReference type="SUPFAM" id="SSF51735">
    <property type="entry name" value="NAD(P)-binding Rossmann-fold domains"/>
    <property type="match status" value="1"/>
</dbReference>
<dbReference type="SUPFAM" id="SSF52283">
    <property type="entry name" value="Formate/glycerate dehydrogenase catalytic domain-like"/>
    <property type="match status" value="1"/>
</dbReference>
<dbReference type="Proteomes" id="UP000029273">
    <property type="component" value="Unassembled WGS sequence"/>
</dbReference>
<comment type="caution">
    <text evidence="4">The sequence shown here is derived from an EMBL/GenBank/DDBJ whole genome shotgun (WGS) entry which is preliminary data.</text>
</comment>
<keyword evidence="2" id="KW-0520">NAD</keyword>
<dbReference type="CDD" id="cd12164">
    <property type="entry name" value="GDH_like_2"/>
    <property type="match status" value="1"/>
</dbReference>
<dbReference type="EMBL" id="JQSG02000001">
    <property type="protein sequence ID" value="OBS11002.1"/>
    <property type="molecule type" value="Genomic_DNA"/>
</dbReference>